<dbReference type="PROSITE" id="PS00973">
    <property type="entry name" value="USP_2"/>
    <property type="match status" value="1"/>
</dbReference>
<dbReference type="SUPFAM" id="SSF54001">
    <property type="entry name" value="Cysteine proteinases"/>
    <property type="match status" value="1"/>
</dbReference>
<evidence type="ECO:0000313" key="2">
    <source>
        <dbReference type="EMBL" id="KAK8896389.1"/>
    </source>
</evidence>
<dbReference type="PROSITE" id="PS00972">
    <property type="entry name" value="USP_1"/>
    <property type="match status" value="1"/>
</dbReference>
<proteinExistence type="predicted"/>
<organism evidence="2 3">
    <name type="scientific">Tritrichomonas musculus</name>
    <dbReference type="NCBI Taxonomy" id="1915356"/>
    <lineage>
        <taxon>Eukaryota</taxon>
        <taxon>Metamonada</taxon>
        <taxon>Parabasalia</taxon>
        <taxon>Tritrichomonadida</taxon>
        <taxon>Tritrichomonadidae</taxon>
        <taxon>Tritrichomonas</taxon>
    </lineage>
</organism>
<dbReference type="PANTHER" id="PTHR24006:SF925">
    <property type="entry name" value="UBIQUITINYL HYDROLASE 1"/>
    <property type="match status" value="1"/>
</dbReference>
<evidence type="ECO:0000313" key="3">
    <source>
        <dbReference type="Proteomes" id="UP001470230"/>
    </source>
</evidence>
<dbReference type="PANTHER" id="PTHR24006">
    <property type="entry name" value="UBIQUITIN CARBOXYL-TERMINAL HYDROLASE"/>
    <property type="match status" value="1"/>
</dbReference>
<dbReference type="InterPro" id="IPR018200">
    <property type="entry name" value="USP_CS"/>
</dbReference>
<comment type="caution">
    <text evidence="2">The sequence shown here is derived from an EMBL/GenBank/DDBJ whole genome shotgun (WGS) entry which is preliminary data.</text>
</comment>
<dbReference type="Gene3D" id="3.90.70.10">
    <property type="entry name" value="Cysteine proteinases"/>
    <property type="match status" value="1"/>
</dbReference>
<protein>
    <submittedName>
        <fullName evidence="2">Ubiquitin carboxyl-terminal hydrolase 34</fullName>
    </submittedName>
</protein>
<evidence type="ECO:0000259" key="1">
    <source>
        <dbReference type="PROSITE" id="PS50235"/>
    </source>
</evidence>
<keyword evidence="3" id="KW-1185">Reference proteome</keyword>
<accession>A0ABR2KZ68</accession>
<dbReference type="PROSITE" id="PS50235">
    <property type="entry name" value="USP_3"/>
    <property type="match status" value="1"/>
</dbReference>
<dbReference type="Proteomes" id="UP001470230">
    <property type="component" value="Unassembled WGS sequence"/>
</dbReference>
<dbReference type="InterPro" id="IPR038765">
    <property type="entry name" value="Papain-like_cys_pep_sf"/>
</dbReference>
<gene>
    <name evidence="2" type="ORF">M9Y10_014287</name>
</gene>
<dbReference type="InterPro" id="IPR001394">
    <property type="entry name" value="Peptidase_C19_UCH"/>
</dbReference>
<name>A0ABR2KZ68_9EUKA</name>
<sequence length="1610" mass="185575">MKMNHQPKPPQEFDLNNFPIDERINKLIEIDDLETLKGIFDSILRMKHMDLISTYILKLIGLSSKNFESIAILNRIRNIDTVDPIIALYLKYIELSQNGAPYEQTKDITILLIKWIEKLPRSLPLDEIYSAIIDNSLSYFSDEFPSLIDKLNAKNENLKLTKNLLLTLVKQSIPPRYSSWLISNIFDFFDDDTNLIQKIIEILISQLENSSDQQVNALFMIYYAFIYESNFFRLSDSNFGFTQNFTITYNDLEFGLDCSFHSFNTTTRLYSVISEKLNIKINSFVIKMVDGMNEITIQYNTPLQAINMRPLQTIKLNIIDLSDDVLSNVSEPIKNAQAIEPVFLQLFESHIDSIWRLLEDERFQEFAFEMILLYEQYQGYEEHEKINESLFSFFDNLRSNCRLQSVLLGDCSDPIEFSFSRRIFPTAVKVFSSHKMDQNDELNEKVESIIQFLIEKKYDHVSLATICTSLLRLNMKFPIHLKILKEGLIESKYQLIRDVIMKIVLVTESERDVFMGLIQTALMKSNRNHVRQFFECVKQLNMPPETFIPFYQMIDQLEFSHYKDPDEAFICLLDLIPANELTINLTIDRLFSPPTCCNIAQPFVHTIESWTAALKFLMSPIAVSKLNHFLANLQIPWESDYSLSCDFTNKGRNGIYNLGMTCYVNALLQVFNVIKPFSLGLISYDSSQLTQFEIELRNILAQLRFVRETVISIESFVDTIPNFENVQQDAIEFMEEAFIRRMNHSITDVFHGQRIESICSKSDDQILSETTVDFYILSLPIPIRTEGFSKLDQAFERYFADEPIEEYSIADSGNERVEAYHHKSIVKWPDCLALQLERWDYSERAGRSKLVDCFGFPIQINPNELNCSKGTVKCDFIYSLVGVVIHQGTADQGHYYAVVEGDDREWYLCNDKLIDYFDIKELPDFAFGGSESSSSLDEEISTAYLLFYCRQDMPPTDVKIPTDLEESLNLINSTSWPQTIFRNHNFLNYVHDLFENELKPKGKSKITFNKDLLYLGFHAFFKIAMCKEDTFNDWYEFLQKLLFSSKSDNQIMNAHAFFDYIDEHVGKSLQQIFNRSENIANILTKIISNAMHIADNSLRPLDIIMSNIDIKSGKKQVLTFAFELIQMVCCESKVDWNNEIPSIQSIFQYFLTPISKDIYKLIANIHSSALNFLLGIYADLYSKSNDDDDSSSSSSSLNKAISNVFIMNNLNVIANSLEKCSNFDKLMRIYQKRKPDVFFNMKEATPQTTSILSKFFTRSKLINFEDNDESQSSFLTFQYNITCFSNLMFSNEDRVRRSYTEKLKAFIEPNPSVANFLTQKIIVHHFNQANCQNIFKLALQGQFKNDENDNELCYALQNEVVEDGLNGGPSIPQPSEDSELAIIPIVLGFLNKFVKIIEQGNEYLTVEYTDLLAVLSRSYPLSLGVYSNVISTALQLASIEKVKLNLIEVLRNIIASDQIACFQIVNNACFNAADRILSSDVVSNQSVEILAVLYKQASGTKLLAKCTDYYLDHRIDLHGQMLINLLLPPYSLKPPLFEIRNKKPSNILQVIIATSLLSAWKGMIDDNHESLNELRIYIKEALNLAKPSDLYLLSKPIMVAVKNVMEENNM</sequence>
<keyword evidence="2" id="KW-0378">Hydrolase</keyword>
<dbReference type="Pfam" id="PF00443">
    <property type="entry name" value="UCH"/>
    <property type="match status" value="1"/>
</dbReference>
<feature type="domain" description="USP" evidence="1">
    <location>
        <begin position="653"/>
        <end position="951"/>
    </location>
</feature>
<dbReference type="EMBL" id="JAPFFF010000002">
    <property type="protein sequence ID" value="KAK8896389.1"/>
    <property type="molecule type" value="Genomic_DNA"/>
</dbReference>
<dbReference type="InterPro" id="IPR028889">
    <property type="entry name" value="USP"/>
</dbReference>
<dbReference type="InterPro" id="IPR050164">
    <property type="entry name" value="Peptidase_C19"/>
</dbReference>
<dbReference type="GO" id="GO:0016787">
    <property type="term" value="F:hydrolase activity"/>
    <property type="evidence" value="ECO:0007669"/>
    <property type="project" value="UniProtKB-KW"/>
</dbReference>
<reference evidence="2 3" key="1">
    <citation type="submission" date="2024-04" db="EMBL/GenBank/DDBJ databases">
        <title>Tritrichomonas musculus Genome.</title>
        <authorList>
            <person name="Alves-Ferreira E."/>
            <person name="Grigg M."/>
            <person name="Lorenzi H."/>
            <person name="Galac M."/>
        </authorList>
    </citation>
    <scope>NUCLEOTIDE SEQUENCE [LARGE SCALE GENOMIC DNA]</scope>
    <source>
        <strain evidence="2 3">EAF2021</strain>
    </source>
</reference>